<dbReference type="Proteomes" id="UP000075880">
    <property type="component" value="Unassembled WGS sequence"/>
</dbReference>
<dbReference type="EnsemblMetazoa" id="ENSAATROPT005100">
    <property type="protein sequence ID" value="ENSAATROPP004793"/>
    <property type="gene ID" value="ENSAATROPG004070"/>
</dbReference>
<proteinExistence type="predicted"/>
<sequence>MRRVYVSVRSSAILDKDESDVITETPKVRNGEI</sequence>
<protein>
    <submittedName>
        <fullName evidence="1">Uncharacterized protein</fullName>
    </submittedName>
</protein>
<dbReference type="AlphaFoldDB" id="A0AAG5D2A8"/>
<reference evidence="1" key="1">
    <citation type="submission" date="2024-04" db="UniProtKB">
        <authorList>
            <consortium name="EnsemblMetazoa"/>
        </authorList>
    </citation>
    <scope>IDENTIFICATION</scope>
    <source>
        <strain evidence="1">EBRO</strain>
    </source>
</reference>
<evidence type="ECO:0000313" key="2">
    <source>
        <dbReference type="Proteomes" id="UP000075880"/>
    </source>
</evidence>
<keyword evidence="2" id="KW-1185">Reference proteome</keyword>
<evidence type="ECO:0000313" key="1">
    <source>
        <dbReference type="EnsemblMetazoa" id="ENSAATROPP004793"/>
    </source>
</evidence>
<name>A0AAG5D2A8_ANOAO</name>
<accession>A0AAG5D2A8</accession>
<organism evidence="1 2">
    <name type="scientific">Anopheles atroparvus</name>
    <name type="common">European mosquito</name>
    <dbReference type="NCBI Taxonomy" id="41427"/>
    <lineage>
        <taxon>Eukaryota</taxon>
        <taxon>Metazoa</taxon>
        <taxon>Ecdysozoa</taxon>
        <taxon>Arthropoda</taxon>
        <taxon>Hexapoda</taxon>
        <taxon>Insecta</taxon>
        <taxon>Pterygota</taxon>
        <taxon>Neoptera</taxon>
        <taxon>Endopterygota</taxon>
        <taxon>Diptera</taxon>
        <taxon>Nematocera</taxon>
        <taxon>Culicoidea</taxon>
        <taxon>Culicidae</taxon>
        <taxon>Anophelinae</taxon>
        <taxon>Anopheles</taxon>
    </lineage>
</organism>